<accession>E1QYY5</accession>
<comment type="similarity">
    <text evidence="9">Belongs to the ABC transporter superfamily. Siderophore-Fe(3+) uptake transporter (SIUT) (TC 3.A.1.21) family.</text>
</comment>
<dbReference type="FunFam" id="3.40.50.300:FF:000287">
    <property type="entry name" value="Multidrug ABC transporter ATP-binding protein"/>
    <property type="match status" value="1"/>
</dbReference>
<keyword evidence="4 13" id="KW-0812">Transmembrane</keyword>
<dbReference type="STRING" id="633147.Olsu_0484"/>
<dbReference type="Pfam" id="PF00005">
    <property type="entry name" value="ABC_tran"/>
    <property type="match status" value="2"/>
</dbReference>
<feature type="transmembrane region" description="Helical" evidence="13">
    <location>
        <begin position="315"/>
        <end position="336"/>
    </location>
</feature>
<keyword evidence="17" id="KW-1185">Reference proteome</keyword>
<dbReference type="PROSITE" id="PS00211">
    <property type="entry name" value="ABC_TRANSPORTER_1"/>
    <property type="match status" value="1"/>
</dbReference>
<keyword evidence="5" id="KW-0547">Nucleotide-binding</keyword>
<dbReference type="PROSITE" id="PS50893">
    <property type="entry name" value="ABC_TRANSPORTER_2"/>
    <property type="match status" value="2"/>
</dbReference>
<dbReference type="GO" id="GO:0140359">
    <property type="term" value="F:ABC-type transporter activity"/>
    <property type="evidence" value="ECO:0007669"/>
    <property type="project" value="InterPro"/>
</dbReference>
<dbReference type="HOGENOM" id="CLU_000604_17_3_11"/>
<dbReference type="GO" id="GO:0005886">
    <property type="term" value="C:plasma membrane"/>
    <property type="evidence" value="ECO:0007669"/>
    <property type="project" value="UniProtKB-SubCell"/>
</dbReference>
<gene>
    <name evidence="16" type="ordered locus">Olsu_0484</name>
</gene>
<keyword evidence="7 13" id="KW-1133">Transmembrane helix</keyword>
<evidence type="ECO:0000256" key="9">
    <source>
        <dbReference type="ARBA" id="ARBA00023455"/>
    </source>
</evidence>
<feature type="transmembrane region" description="Helical" evidence="13">
    <location>
        <begin position="290"/>
        <end position="309"/>
    </location>
</feature>
<sequence>MDRMKEQDAMQVEPAAGVAGKISAGSADGKGRQPKRPGVFTRCMAFAGPRKPLIVLSMLLAALSLAASFVPYVAIYATISAIVSVYPDLSALDARQLSGYGMLALAGVVADVGCYLCALLCSHAAAFDTQYRIKIGIVDHLGKVPLGHVARLGTGRISKIMDEAVDGIEQFIGHSIPDLAATAVAPVVLIVLLFVFDWRFGVATIVAVAVACIVQFSCYADKRLMSQMGRYQQVKEEMGNAAVEYVRGMRVVKAFGQTARSFRKLAEAVKDYTGLALDVTFFFQNSMPGFTALLNSAYLFVLPVGILLAPGADDWPAFVLSLVFYLLFVHSISSVFQKILYVSEDSMIAGASIGRIDSVLKLDGLSSAGEAQTPRDASVEFENVSFAYEEGGPQALENVSFTVPAGSVCAVVGPSGSGKSTLANLLARFWDVDRGCIRIGGADVRSMGSDELMEQLSLVFQDFHLFRESIADNIRRGRAGATDADVIAAAKAAQAHDFIERLPSGYDTVVGAAGIHLSGGEGQRIALARAILSDAPVVVLDEATAFADPENEWLIQKAFEGLMDGKTVLMIAHRLSTVVGADKIVVMDDGKVAEEGTHAELLASGGTYARMWERYEQSLAWGIGSDGGARIAAAPPAAALPPEAVAAKSAAAATTTASAAAASADRDEDAPGKKQPWLKRLLSLSDEGYRSLARSSVACTLTDLSLMIPFMCTVAAFSILVGTLAGEPFEAGKLWAVFVCGIAGLVVTFIAAKNDYRKTYVAAYTESESMRLSLAEHLRRLPMSFFNRRGIADVADRIMSDVTAQETMLSSTVPQLVAGCVSTVAICVLLAFFNWMLAFCVLVTLPIAALIVLASHRREKRLFERQQDARIESLACIQDYLEGLKDIRACHMVGEKSHEMNEALLSLKRMTMKVELAVDLSVSLANAILRSGVGLTVFVGTALLAGGSVDFMTLLMFLLIASRVYGPILMLVSKLPSVLSLSTKTARLRAIMDEPEACGDAEVLVDSHQIAFEDVRFAYEEKEVLHGVSFVAREGQVTALVGPSGSGKSTCAQLAARFWIPGGGRVTCGGRDIAGFYEESWLSHVSMVFQDVLLFDDTVAGNIRIGREDATDDEVRAAAETACCTEFIDRLPDGFDTMLGENGAALSGGERQRLSIARALLKDAPVILLDEATASLDPESETLVQQAVGRLCAGKTVIVIAHRMRTVAGADHIVVIDDGRVVEEGSHGLLLERQGLYARLWELQHESAGWNVERR</sequence>
<evidence type="ECO:0000259" key="15">
    <source>
        <dbReference type="PROSITE" id="PS50929"/>
    </source>
</evidence>
<feature type="transmembrane region" description="Helical" evidence="13">
    <location>
        <begin position="53"/>
        <end position="79"/>
    </location>
</feature>
<evidence type="ECO:0000313" key="16">
    <source>
        <dbReference type="EMBL" id="ADK67599.1"/>
    </source>
</evidence>
<dbReference type="Gene3D" id="1.20.1560.10">
    <property type="entry name" value="ABC transporter type 1, transmembrane domain"/>
    <property type="match status" value="2"/>
</dbReference>
<dbReference type="InterPro" id="IPR027417">
    <property type="entry name" value="P-loop_NTPase"/>
</dbReference>
<feature type="transmembrane region" description="Helical" evidence="13">
    <location>
        <begin position="832"/>
        <end position="855"/>
    </location>
</feature>
<dbReference type="Gene3D" id="3.40.50.300">
    <property type="entry name" value="P-loop containing nucleotide triphosphate hydrolases"/>
    <property type="match status" value="2"/>
</dbReference>
<feature type="transmembrane region" description="Helical" evidence="13">
    <location>
        <begin position="179"/>
        <end position="196"/>
    </location>
</feature>
<dbReference type="InterPro" id="IPR003593">
    <property type="entry name" value="AAA+_ATPase"/>
</dbReference>
<dbReference type="CDD" id="cd07346">
    <property type="entry name" value="ABC_6TM_exporters"/>
    <property type="match status" value="1"/>
</dbReference>
<evidence type="ECO:0000256" key="13">
    <source>
        <dbReference type="SAM" id="Phobius"/>
    </source>
</evidence>
<evidence type="ECO:0000256" key="10">
    <source>
        <dbReference type="ARBA" id="ARBA00055053"/>
    </source>
</evidence>
<dbReference type="eggNOG" id="COG1132">
    <property type="taxonomic scope" value="Bacteria"/>
</dbReference>
<dbReference type="EMBL" id="CP002106">
    <property type="protein sequence ID" value="ADK67599.1"/>
    <property type="molecule type" value="Genomic_DNA"/>
</dbReference>
<reference evidence="16 17" key="1">
    <citation type="journal article" date="2010" name="Stand. Genomic Sci.">
        <title>Complete genome sequence of Olsenella uli type strain (VPI D76D-27C).</title>
        <authorList>
            <person name="Goker M."/>
            <person name="Held B."/>
            <person name="Lucas S."/>
            <person name="Nolan M."/>
            <person name="Yasawong M."/>
            <person name="Glavina Del Rio T."/>
            <person name="Tice H."/>
            <person name="Cheng J.F."/>
            <person name="Bruce D."/>
            <person name="Detter J.C."/>
            <person name="Tapia R."/>
            <person name="Han C."/>
            <person name="Goodwin L."/>
            <person name="Pitluck S."/>
            <person name="Liolios K."/>
            <person name="Ivanova N."/>
            <person name="Mavromatis K."/>
            <person name="Mikhailova N."/>
            <person name="Pati A."/>
            <person name="Chen A."/>
            <person name="Palaniappan K."/>
            <person name="Land M."/>
            <person name="Hauser L."/>
            <person name="Chang Y.J."/>
            <person name="Jeffries C.D."/>
            <person name="Rohde M."/>
            <person name="Sikorski J."/>
            <person name="Pukall R."/>
            <person name="Woyke T."/>
            <person name="Bristow J."/>
            <person name="Eisen J.A."/>
            <person name="Markowitz V."/>
            <person name="Hugenholtz P."/>
            <person name="Kyrpides N.C."/>
            <person name="Klenk H.P."/>
            <person name="Lapidus A."/>
        </authorList>
    </citation>
    <scope>NUCLEOTIDE SEQUENCE [LARGE SCALE GENOMIC DNA]</scope>
    <source>
        <strain evidence="17">ATCC 49627 / DSM 7084 / CIP 109912 / JCM 12494 / NCIMB 702895 / VPI D76D-27C</strain>
    </source>
</reference>
<feature type="transmembrane region" description="Helical" evidence="13">
    <location>
        <begin position="99"/>
        <end position="127"/>
    </location>
</feature>
<evidence type="ECO:0000256" key="2">
    <source>
        <dbReference type="ARBA" id="ARBA00022448"/>
    </source>
</evidence>
<dbReference type="InterPro" id="IPR011527">
    <property type="entry name" value="ABC1_TM_dom"/>
</dbReference>
<name>E1QYY5_OLSUV</name>
<feature type="domain" description="ABC transporter" evidence="14">
    <location>
        <begin position="1010"/>
        <end position="1243"/>
    </location>
</feature>
<feature type="domain" description="ABC transporter" evidence="14">
    <location>
        <begin position="379"/>
        <end position="614"/>
    </location>
</feature>
<feature type="domain" description="ABC transmembrane type-1" evidence="15">
    <location>
        <begin position="770"/>
        <end position="980"/>
    </location>
</feature>
<evidence type="ECO:0000259" key="14">
    <source>
        <dbReference type="PROSITE" id="PS50893"/>
    </source>
</evidence>
<dbReference type="PROSITE" id="PS50929">
    <property type="entry name" value="ABC_TM1F"/>
    <property type="match status" value="2"/>
</dbReference>
<dbReference type="Proteomes" id="UP000000333">
    <property type="component" value="Chromosome"/>
</dbReference>
<dbReference type="PANTHER" id="PTHR24221:SF397">
    <property type="entry name" value="ABC TRANSPORTER, ATP-BINDING TRANSMEMBRANE PROTEIN"/>
    <property type="match status" value="1"/>
</dbReference>
<evidence type="ECO:0000256" key="3">
    <source>
        <dbReference type="ARBA" id="ARBA00022475"/>
    </source>
</evidence>
<evidence type="ECO:0000256" key="6">
    <source>
        <dbReference type="ARBA" id="ARBA00022840"/>
    </source>
</evidence>
<keyword evidence="8 13" id="KW-0472">Membrane</keyword>
<evidence type="ECO:0000256" key="5">
    <source>
        <dbReference type="ARBA" id="ARBA00022741"/>
    </source>
</evidence>
<dbReference type="InterPro" id="IPR003439">
    <property type="entry name" value="ABC_transporter-like_ATP-bd"/>
</dbReference>
<keyword evidence="2" id="KW-0813">Transport</keyword>
<feature type="transmembrane region" description="Helical" evidence="13">
    <location>
        <begin position="807"/>
        <end position="826"/>
    </location>
</feature>
<dbReference type="InterPro" id="IPR017871">
    <property type="entry name" value="ABC_transporter-like_CS"/>
</dbReference>
<evidence type="ECO:0000313" key="17">
    <source>
        <dbReference type="Proteomes" id="UP000000333"/>
    </source>
</evidence>
<comment type="subcellular location">
    <subcellularLocation>
        <location evidence="1">Cell inner membrane</location>
        <topology evidence="1">Multi-pass membrane protein</topology>
    </subcellularLocation>
</comment>
<dbReference type="SMART" id="SM00382">
    <property type="entry name" value="AAA"/>
    <property type="match status" value="2"/>
</dbReference>
<dbReference type="Pfam" id="PF00664">
    <property type="entry name" value="ABC_membrane"/>
    <property type="match status" value="2"/>
</dbReference>
<organism evidence="16 17">
    <name type="scientific">Olsenella uli (strain ATCC 49627 / DSM 7084 / CCUG 31166 / CIP 109912 / JCM 12494 / LMG 11480 / NCIMB 702895 / VPI D76D-27C)</name>
    <name type="common">Lactobacillus uli</name>
    <dbReference type="NCBI Taxonomy" id="633147"/>
    <lineage>
        <taxon>Bacteria</taxon>
        <taxon>Bacillati</taxon>
        <taxon>Actinomycetota</taxon>
        <taxon>Coriobacteriia</taxon>
        <taxon>Coriobacteriales</taxon>
        <taxon>Atopobiaceae</taxon>
        <taxon>Olsenella</taxon>
    </lineage>
</organism>
<keyword evidence="6" id="KW-0067">ATP-binding</keyword>
<dbReference type="KEGG" id="ols:Olsu_0484"/>
<dbReference type="GO" id="GO:0005524">
    <property type="term" value="F:ATP binding"/>
    <property type="evidence" value="ECO:0007669"/>
    <property type="project" value="UniProtKB-KW"/>
</dbReference>
<dbReference type="SUPFAM" id="SSF52540">
    <property type="entry name" value="P-loop containing nucleoside triphosphate hydrolases"/>
    <property type="match status" value="2"/>
</dbReference>
<evidence type="ECO:0000256" key="8">
    <source>
        <dbReference type="ARBA" id="ARBA00023136"/>
    </source>
</evidence>
<comment type="function">
    <text evidence="10">ABC transporter involved in fatty acid import. Transmembrane domains (TMD) form a pore in the membrane and the ATP-binding domain (NBD) is responsible for energy generation.</text>
</comment>
<evidence type="ECO:0000256" key="1">
    <source>
        <dbReference type="ARBA" id="ARBA00004429"/>
    </source>
</evidence>
<evidence type="ECO:0000256" key="12">
    <source>
        <dbReference type="ARBA" id="ARBA00071747"/>
    </source>
</evidence>
<evidence type="ECO:0000256" key="11">
    <source>
        <dbReference type="ARBA" id="ARBA00061644"/>
    </source>
</evidence>
<feature type="transmembrane region" description="Helical" evidence="13">
    <location>
        <begin position="704"/>
        <end position="726"/>
    </location>
</feature>
<proteinExistence type="inferred from homology"/>
<evidence type="ECO:0000256" key="7">
    <source>
        <dbReference type="ARBA" id="ARBA00022989"/>
    </source>
</evidence>
<dbReference type="GO" id="GO:0016887">
    <property type="term" value="F:ATP hydrolysis activity"/>
    <property type="evidence" value="ECO:0007669"/>
    <property type="project" value="InterPro"/>
</dbReference>
<dbReference type="FunFam" id="3.40.50.300:FF:000221">
    <property type="entry name" value="Multidrug ABC transporter ATP-binding protein"/>
    <property type="match status" value="1"/>
</dbReference>
<feature type="transmembrane region" description="Helical" evidence="13">
    <location>
        <begin position="732"/>
        <end position="752"/>
    </location>
</feature>
<dbReference type="InterPro" id="IPR036640">
    <property type="entry name" value="ABC1_TM_sf"/>
</dbReference>
<protein>
    <recommendedName>
        <fullName evidence="12">Fatty acid ABC transporter ATP-binding/permease protein</fullName>
    </recommendedName>
</protein>
<dbReference type="PANTHER" id="PTHR24221">
    <property type="entry name" value="ATP-BINDING CASSETTE SUB-FAMILY B"/>
    <property type="match status" value="1"/>
</dbReference>
<dbReference type="PATRIC" id="fig|633147.7.peg.1073"/>
<dbReference type="SUPFAM" id="SSF90123">
    <property type="entry name" value="ABC transporter transmembrane region"/>
    <property type="match status" value="2"/>
</dbReference>
<dbReference type="AlphaFoldDB" id="E1QYY5"/>
<evidence type="ECO:0000256" key="4">
    <source>
        <dbReference type="ARBA" id="ARBA00022692"/>
    </source>
</evidence>
<keyword evidence="3" id="KW-1003">Cell membrane</keyword>
<feature type="transmembrane region" description="Helical" evidence="13">
    <location>
        <begin position="202"/>
        <end position="220"/>
    </location>
</feature>
<dbReference type="InterPro" id="IPR039421">
    <property type="entry name" value="Type_1_exporter"/>
</dbReference>
<feature type="domain" description="ABC transmembrane type-1" evidence="15">
    <location>
        <begin position="55"/>
        <end position="329"/>
    </location>
</feature>
<comment type="similarity">
    <text evidence="11">Belongs to the ABC transporter superfamily. Lipid exporter (TC 3.A.1.106) family.</text>
</comment>
<dbReference type="GO" id="GO:0034040">
    <property type="term" value="F:ATPase-coupled lipid transmembrane transporter activity"/>
    <property type="evidence" value="ECO:0007669"/>
    <property type="project" value="TreeGrafter"/>
</dbReference>